<accession>A0A8R7PAT2</accession>
<evidence type="ECO:0000313" key="9">
    <source>
        <dbReference type="Proteomes" id="UP000015106"/>
    </source>
</evidence>
<feature type="domain" description="Disease resistance N-terminal" evidence="7">
    <location>
        <begin position="5"/>
        <end position="91"/>
    </location>
</feature>
<dbReference type="SUPFAM" id="SSF52540">
    <property type="entry name" value="P-loop containing nucleoside triphosphate hydrolases"/>
    <property type="match status" value="1"/>
</dbReference>
<dbReference type="GO" id="GO:0043531">
    <property type="term" value="F:ADP binding"/>
    <property type="evidence" value="ECO:0007669"/>
    <property type="project" value="InterPro"/>
</dbReference>
<evidence type="ECO:0000256" key="1">
    <source>
        <dbReference type="ARBA" id="ARBA00008894"/>
    </source>
</evidence>
<comment type="similarity">
    <text evidence="1">Belongs to the disease resistance NB-LRR family.</text>
</comment>
<dbReference type="EnsemblPlants" id="TuG1812G0200001347.01.T01">
    <property type="protein sequence ID" value="TuG1812G0200001347.01.T01.cds299753"/>
    <property type="gene ID" value="TuG1812G0200001347.01"/>
</dbReference>
<protein>
    <recommendedName>
        <fullName evidence="10">Disease resistance protein RPM1</fullName>
    </recommendedName>
</protein>
<evidence type="ECO:0000259" key="6">
    <source>
        <dbReference type="Pfam" id="PF00931"/>
    </source>
</evidence>
<dbReference type="InterPro" id="IPR038005">
    <property type="entry name" value="RX-like_CC"/>
</dbReference>
<evidence type="ECO:0000256" key="2">
    <source>
        <dbReference type="ARBA" id="ARBA00022614"/>
    </source>
</evidence>
<keyword evidence="3" id="KW-0677">Repeat</keyword>
<dbReference type="Pfam" id="PF00931">
    <property type="entry name" value="NB-ARC"/>
    <property type="match status" value="1"/>
</dbReference>
<dbReference type="Proteomes" id="UP000015106">
    <property type="component" value="Chromosome 2"/>
</dbReference>
<feature type="domain" description="NB-ARC" evidence="6">
    <location>
        <begin position="173"/>
        <end position="247"/>
    </location>
</feature>
<evidence type="ECO:0000259" key="7">
    <source>
        <dbReference type="Pfam" id="PF18052"/>
    </source>
</evidence>
<dbReference type="InterPro" id="IPR027417">
    <property type="entry name" value="P-loop_NTPase"/>
</dbReference>
<organism evidence="8 9">
    <name type="scientific">Triticum urartu</name>
    <name type="common">Red wild einkorn</name>
    <name type="synonym">Crithodium urartu</name>
    <dbReference type="NCBI Taxonomy" id="4572"/>
    <lineage>
        <taxon>Eukaryota</taxon>
        <taxon>Viridiplantae</taxon>
        <taxon>Streptophyta</taxon>
        <taxon>Embryophyta</taxon>
        <taxon>Tracheophyta</taxon>
        <taxon>Spermatophyta</taxon>
        <taxon>Magnoliopsida</taxon>
        <taxon>Liliopsida</taxon>
        <taxon>Poales</taxon>
        <taxon>Poaceae</taxon>
        <taxon>BOP clade</taxon>
        <taxon>Pooideae</taxon>
        <taxon>Triticodae</taxon>
        <taxon>Triticeae</taxon>
        <taxon>Triticinae</taxon>
        <taxon>Triticum</taxon>
    </lineage>
</organism>
<dbReference type="Gene3D" id="3.40.50.300">
    <property type="entry name" value="P-loop containing nucleotide triphosphate hydrolases"/>
    <property type="match status" value="1"/>
</dbReference>
<evidence type="ECO:0000313" key="8">
    <source>
        <dbReference type="EnsemblPlants" id="TuG1812G0200001347.01.T01.cds299753"/>
    </source>
</evidence>
<dbReference type="InterPro" id="IPR002182">
    <property type="entry name" value="NB-ARC"/>
</dbReference>
<keyword evidence="9" id="KW-1185">Reference proteome</keyword>
<reference evidence="8" key="3">
    <citation type="submission" date="2022-06" db="UniProtKB">
        <authorList>
            <consortium name="EnsemblPlants"/>
        </authorList>
    </citation>
    <scope>IDENTIFICATION</scope>
</reference>
<keyword evidence="4" id="KW-0547">Nucleotide-binding</keyword>
<keyword evidence="2" id="KW-0433">Leucine-rich repeat</keyword>
<reference evidence="8" key="2">
    <citation type="submission" date="2018-03" db="EMBL/GenBank/DDBJ databases">
        <title>The Triticum urartu genome reveals the dynamic nature of wheat genome evolution.</title>
        <authorList>
            <person name="Ling H."/>
            <person name="Ma B."/>
            <person name="Shi X."/>
            <person name="Liu H."/>
            <person name="Dong L."/>
            <person name="Sun H."/>
            <person name="Cao Y."/>
            <person name="Gao Q."/>
            <person name="Zheng S."/>
            <person name="Li Y."/>
            <person name="Yu Y."/>
            <person name="Du H."/>
            <person name="Qi M."/>
            <person name="Li Y."/>
            <person name="Yu H."/>
            <person name="Cui Y."/>
            <person name="Wang N."/>
            <person name="Chen C."/>
            <person name="Wu H."/>
            <person name="Zhao Y."/>
            <person name="Zhang J."/>
            <person name="Li Y."/>
            <person name="Zhou W."/>
            <person name="Zhang B."/>
            <person name="Hu W."/>
            <person name="Eijk M."/>
            <person name="Tang J."/>
            <person name="Witsenboer H."/>
            <person name="Zhao S."/>
            <person name="Li Z."/>
            <person name="Zhang A."/>
            <person name="Wang D."/>
            <person name="Liang C."/>
        </authorList>
    </citation>
    <scope>NUCLEOTIDE SEQUENCE [LARGE SCALE GENOMIC DNA]</scope>
    <source>
        <strain evidence="8">cv. G1812</strain>
    </source>
</reference>
<keyword evidence="5" id="KW-0611">Plant defense</keyword>
<dbReference type="Pfam" id="PF18052">
    <property type="entry name" value="Rx_N"/>
    <property type="match status" value="1"/>
</dbReference>
<name>A0A8R7PAT2_TRIUA</name>
<dbReference type="AlphaFoldDB" id="A0A8R7PAT2"/>
<sequence>MAGSAVKAVVGNVSKLAVWETSLLCGVTGEVGFLKDELKRLKCYLRSADAKRRSGDGCVATWVSQIRDVTYESENVIEAADYMEKRNRLKNGFLGAISRYARLPSDMVTLHKVGVEIQRIRRKIGEIFDSANCLNIDLDTGVLGKCCAEDEFPRGNDLMDQNFEDDVVIVGFEDECQEITDRLVDKENNTLSAISIVAMGGAGKTSLVRKIYTSSRVKEHFDTVAWVTVSQKFKAIDLLTSVVEQIMGTRVGFNLR</sequence>
<dbReference type="CDD" id="cd14798">
    <property type="entry name" value="RX-CC_like"/>
    <property type="match status" value="1"/>
</dbReference>
<evidence type="ECO:0000256" key="4">
    <source>
        <dbReference type="ARBA" id="ARBA00022741"/>
    </source>
</evidence>
<proteinExistence type="inferred from homology"/>
<dbReference type="PANTHER" id="PTHR19338:SF61">
    <property type="entry name" value="NB-ARC DOMAIN-CONTAINING PROTEIN"/>
    <property type="match status" value="1"/>
</dbReference>
<evidence type="ECO:0008006" key="10">
    <source>
        <dbReference type="Google" id="ProtNLM"/>
    </source>
</evidence>
<reference evidence="9" key="1">
    <citation type="journal article" date="2013" name="Nature">
        <title>Draft genome of the wheat A-genome progenitor Triticum urartu.</title>
        <authorList>
            <person name="Ling H.Q."/>
            <person name="Zhao S."/>
            <person name="Liu D."/>
            <person name="Wang J."/>
            <person name="Sun H."/>
            <person name="Zhang C."/>
            <person name="Fan H."/>
            <person name="Li D."/>
            <person name="Dong L."/>
            <person name="Tao Y."/>
            <person name="Gao C."/>
            <person name="Wu H."/>
            <person name="Li Y."/>
            <person name="Cui Y."/>
            <person name="Guo X."/>
            <person name="Zheng S."/>
            <person name="Wang B."/>
            <person name="Yu K."/>
            <person name="Liang Q."/>
            <person name="Yang W."/>
            <person name="Lou X."/>
            <person name="Chen J."/>
            <person name="Feng M."/>
            <person name="Jian J."/>
            <person name="Zhang X."/>
            <person name="Luo G."/>
            <person name="Jiang Y."/>
            <person name="Liu J."/>
            <person name="Wang Z."/>
            <person name="Sha Y."/>
            <person name="Zhang B."/>
            <person name="Wu H."/>
            <person name="Tang D."/>
            <person name="Shen Q."/>
            <person name="Xue P."/>
            <person name="Zou S."/>
            <person name="Wang X."/>
            <person name="Liu X."/>
            <person name="Wang F."/>
            <person name="Yang Y."/>
            <person name="An X."/>
            <person name="Dong Z."/>
            <person name="Zhang K."/>
            <person name="Zhang X."/>
            <person name="Luo M.C."/>
            <person name="Dvorak J."/>
            <person name="Tong Y."/>
            <person name="Wang J."/>
            <person name="Yang H."/>
            <person name="Li Z."/>
            <person name="Wang D."/>
            <person name="Zhang A."/>
            <person name="Wang J."/>
        </authorList>
    </citation>
    <scope>NUCLEOTIDE SEQUENCE</scope>
    <source>
        <strain evidence="9">cv. G1812</strain>
    </source>
</reference>
<dbReference type="PANTHER" id="PTHR19338">
    <property type="entry name" value="TRANSLOCASE OF INNER MITOCHONDRIAL MEMBRANE 13 HOMOLOG"/>
    <property type="match status" value="1"/>
</dbReference>
<dbReference type="InterPro" id="IPR041118">
    <property type="entry name" value="Rx_N"/>
</dbReference>
<dbReference type="Gene3D" id="1.20.5.4130">
    <property type="match status" value="1"/>
</dbReference>
<dbReference type="Gramene" id="TuG1812G0200001347.01.T01">
    <property type="protein sequence ID" value="TuG1812G0200001347.01.T01.cds299753"/>
    <property type="gene ID" value="TuG1812G0200001347.01"/>
</dbReference>
<evidence type="ECO:0000256" key="3">
    <source>
        <dbReference type="ARBA" id="ARBA00022737"/>
    </source>
</evidence>
<dbReference type="GO" id="GO:0006952">
    <property type="term" value="P:defense response"/>
    <property type="evidence" value="ECO:0007669"/>
    <property type="project" value="UniProtKB-KW"/>
</dbReference>
<evidence type="ECO:0000256" key="5">
    <source>
        <dbReference type="ARBA" id="ARBA00022821"/>
    </source>
</evidence>